<feature type="domain" description="DUF1707" evidence="2">
    <location>
        <begin position="11"/>
        <end position="63"/>
    </location>
</feature>
<name>A0A6B8VZM8_9CORY</name>
<dbReference type="RefSeq" id="WP_156232004.1">
    <property type="nucleotide sequence ID" value="NZ_CP046455.1"/>
</dbReference>
<dbReference type="EMBL" id="CP046455">
    <property type="protein sequence ID" value="QGU08449.1"/>
    <property type="molecule type" value="Genomic_DNA"/>
</dbReference>
<dbReference type="PANTHER" id="PTHR40763">
    <property type="entry name" value="MEMBRANE PROTEIN-RELATED"/>
    <property type="match status" value="1"/>
</dbReference>
<dbReference type="AlphaFoldDB" id="A0A6B8VZM8"/>
<evidence type="ECO:0000313" key="4">
    <source>
        <dbReference type="Proteomes" id="UP000424462"/>
    </source>
</evidence>
<keyword evidence="1" id="KW-1133">Transmembrane helix</keyword>
<dbReference type="Proteomes" id="UP000424462">
    <property type="component" value="Chromosome"/>
</dbReference>
<dbReference type="KEGG" id="cok:COCCU_12745"/>
<evidence type="ECO:0000256" key="1">
    <source>
        <dbReference type="SAM" id="Phobius"/>
    </source>
</evidence>
<protein>
    <recommendedName>
        <fullName evidence="2">DUF1707 domain-containing protein</fullName>
    </recommendedName>
</protein>
<feature type="transmembrane region" description="Helical" evidence="1">
    <location>
        <begin position="98"/>
        <end position="117"/>
    </location>
</feature>
<organism evidence="3 4">
    <name type="scientific">Corynebacterium occultum</name>
    <dbReference type="NCBI Taxonomy" id="2675219"/>
    <lineage>
        <taxon>Bacteria</taxon>
        <taxon>Bacillati</taxon>
        <taxon>Actinomycetota</taxon>
        <taxon>Actinomycetes</taxon>
        <taxon>Mycobacteriales</taxon>
        <taxon>Corynebacteriaceae</taxon>
        <taxon>Corynebacterium</taxon>
    </lineage>
</organism>
<evidence type="ECO:0000313" key="3">
    <source>
        <dbReference type="EMBL" id="QGU08449.1"/>
    </source>
</evidence>
<gene>
    <name evidence="3" type="ORF">COCCU_12745</name>
</gene>
<dbReference type="Pfam" id="PF08044">
    <property type="entry name" value="DUF1707"/>
    <property type="match status" value="1"/>
</dbReference>
<proteinExistence type="predicted"/>
<sequence>MNVDPLSSYNVRLSDDERTAAMSQLGRAMSEGRLSIAEYDERCRKVAAAQTRGELDALFLDLPQKFVASQVGQELQPIYSAKELEEARHSASRPKAGILGLTIIASIGATAVAAPAISGFSALFLLFIPMMAILLYVMKIGPASWHVPSKRQLERNRLRELRTSEKIRAAELRVERKQRQHELTSQAMNVAKNFLDKKKP</sequence>
<dbReference type="PANTHER" id="PTHR40763:SF5">
    <property type="entry name" value="MEMBRANE PROTEIN"/>
    <property type="match status" value="1"/>
</dbReference>
<feature type="transmembrane region" description="Helical" evidence="1">
    <location>
        <begin position="123"/>
        <end position="147"/>
    </location>
</feature>
<keyword evidence="1" id="KW-0472">Membrane</keyword>
<accession>A0A6B8VZM8</accession>
<evidence type="ECO:0000259" key="2">
    <source>
        <dbReference type="Pfam" id="PF08044"/>
    </source>
</evidence>
<dbReference type="InterPro" id="IPR012551">
    <property type="entry name" value="DUF1707_SHOCT-like"/>
</dbReference>
<keyword evidence="1" id="KW-0812">Transmembrane</keyword>
<keyword evidence="4" id="KW-1185">Reference proteome</keyword>
<reference evidence="3 4" key="1">
    <citation type="submission" date="2019-11" db="EMBL/GenBank/DDBJ databases">
        <title>Complete genome sequence of Corynebacterium kalinowskii 1959, a novel Corynebacterium species isolated from soil of a small paddock in Vilsendorf, Germany.</title>
        <authorList>
            <person name="Schaffert L."/>
            <person name="Ruwe M."/>
            <person name="Milse J."/>
            <person name="Hanuschka K."/>
            <person name="Ortseifen V."/>
            <person name="Droste J."/>
            <person name="Brandt D."/>
            <person name="Schlueter L."/>
            <person name="Kutter Y."/>
            <person name="Vinke S."/>
            <person name="Viehoefer P."/>
            <person name="Jacob L."/>
            <person name="Luebke N.-C."/>
            <person name="Schulte-Berndt E."/>
            <person name="Hain C."/>
            <person name="Linder M."/>
            <person name="Schmidt P."/>
            <person name="Wollenschlaeger L."/>
            <person name="Luttermann T."/>
            <person name="Thieme E."/>
            <person name="Hassa J."/>
            <person name="Haak M."/>
            <person name="Wittchen M."/>
            <person name="Mentz A."/>
            <person name="Persicke M."/>
            <person name="Busche T."/>
            <person name="Ruckert C."/>
        </authorList>
    </citation>
    <scope>NUCLEOTIDE SEQUENCE [LARGE SCALE GENOMIC DNA]</scope>
    <source>
        <strain evidence="3 4">2039</strain>
    </source>
</reference>